<accession>A0A1Y1CJS3</accession>
<comment type="catalytic activity">
    <reaction evidence="7 8">
        <text>adenosine(34) in tRNA + H2O + H(+) = inosine(34) in tRNA + NH4(+)</text>
        <dbReference type="Rhea" id="RHEA:43168"/>
        <dbReference type="Rhea" id="RHEA-COMP:10373"/>
        <dbReference type="Rhea" id="RHEA-COMP:10374"/>
        <dbReference type="ChEBI" id="CHEBI:15377"/>
        <dbReference type="ChEBI" id="CHEBI:15378"/>
        <dbReference type="ChEBI" id="CHEBI:28938"/>
        <dbReference type="ChEBI" id="CHEBI:74411"/>
        <dbReference type="ChEBI" id="CHEBI:82852"/>
        <dbReference type="EC" id="3.5.4.33"/>
    </reaction>
</comment>
<dbReference type="Gene3D" id="3.40.140.10">
    <property type="entry name" value="Cytidine Deaminase, domain 2"/>
    <property type="match status" value="1"/>
</dbReference>
<evidence type="ECO:0000256" key="2">
    <source>
        <dbReference type="ARBA" id="ARBA00011738"/>
    </source>
</evidence>
<dbReference type="PANTHER" id="PTHR11079:SF202">
    <property type="entry name" value="TRNA-SPECIFIC ADENOSINE DEAMINASE"/>
    <property type="match status" value="1"/>
</dbReference>
<evidence type="ECO:0000259" key="9">
    <source>
        <dbReference type="PROSITE" id="PS51747"/>
    </source>
</evidence>
<dbReference type="InterPro" id="IPR016192">
    <property type="entry name" value="APOBEC/CMP_deaminase_Zn-bd"/>
</dbReference>
<dbReference type="GO" id="GO:0008270">
    <property type="term" value="F:zinc ion binding"/>
    <property type="evidence" value="ECO:0007669"/>
    <property type="project" value="UniProtKB-UniRule"/>
</dbReference>
<dbReference type="KEGG" id="mbas:ALGA_2207"/>
<dbReference type="Proteomes" id="UP000218267">
    <property type="component" value="Chromosome"/>
</dbReference>
<evidence type="ECO:0000256" key="3">
    <source>
        <dbReference type="ARBA" id="ARBA00022694"/>
    </source>
</evidence>
<sequence>MNEESITSPFSDEYFMKQAMEEAHKAFEADEIPVGAIVVCNNRIIARSHNLTERLNDVTAHAEMQAITAAANFLGGKYLIDCTLYVTLEPCNMCAGALAWSQISKIVYGASDDKRGYTRFSPSLLHPKTEVVSGLMEEESAGLIRDFFARKRMSL</sequence>
<evidence type="ECO:0000313" key="11">
    <source>
        <dbReference type="Proteomes" id="UP000218267"/>
    </source>
</evidence>
<feature type="binding site" evidence="8">
    <location>
        <position position="91"/>
    </location>
    <ligand>
        <name>Zn(2+)</name>
        <dbReference type="ChEBI" id="CHEBI:29105"/>
        <note>catalytic</note>
    </ligand>
</feature>
<proteinExistence type="inferred from homology"/>
<evidence type="ECO:0000256" key="4">
    <source>
        <dbReference type="ARBA" id="ARBA00022723"/>
    </source>
</evidence>
<evidence type="ECO:0000256" key="1">
    <source>
        <dbReference type="ARBA" id="ARBA00010669"/>
    </source>
</evidence>
<feature type="binding site" evidence="8">
    <location>
        <position position="94"/>
    </location>
    <ligand>
        <name>Zn(2+)</name>
        <dbReference type="ChEBI" id="CHEBI:29105"/>
        <note>catalytic</note>
    </ligand>
</feature>
<dbReference type="RefSeq" id="WP_096429389.1">
    <property type="nucleotide sequence ID" value="NZ_AP018042.1"/>
</dbReference>
<comment type="function">
    <text evidence="8">Catalyzes the deamination of adenosine to inosine at the wobble position 34 of tRNA(Arg2).</text>
</comment>
<reference evidence="10 11" key="1">
    <citation type="journal article" date="2018" name="Mar. Genomics">
        <title>Complete genome sequence of Marinifilaceae bacterium strain SPP2, isolated from the Antarctic marine sediment.</title>
        <authorList>
            <person name="Watanabe M."/>
            <person name="Kojima H."/>
            <person name="Fukui M."/>
        </authorList>
    </citation>
    <scope>NUCLEOTIDE SEQUENCE [LARGE SCALE GENOMIC DNA]</scope>
    <source>
        <strain evidence="10 11">SPP2</strain>
    </source>
</reference>
<dbReference type="AlphaFoldDB" id="A0A1Y1CJS3"/>
<feature type="binding site" evidence="8">
    <location>
        <position position="61"/>
    </location>
    <ligand>
        <name>Zn(2+)</name>
        <dbReference type="ChEBI" id="CHEBI:29105"/>
        <note>catalytic</note>
    </ligand>
</feature>
<comment type="similarity">
    <text evidence="1">Belongs to the cytidine and deoxycytidylate deaminase family. ADAT2 subfamily.</text>
</comment>
<organism evidence="10 11">
    <name type="scientific">Labilibaculum antarcticum</name>
    <dbReference type="NCBI Taxonomy" id="1717717"/>
    <lineage>
        <taxon>Bacteria</taxon>
        <taxon>Pseudomonadati</taxon>
        <taxon>Bacteroidota</taxon>
        <taxon>Bacteroidia</taxon>
        <taxon>Marinilabiliales</taxon>
        <taxon>Marinifilaceae</taxon>
        <taxon>Labilibaculum</taxon>
    </lineage>
</organism>
<keyword evidence="11" id="KW-1185">Reference proteome</keyword>
<feature type="domain" description="CMP/dCMP-type deaminase" evidence="9">
    <location>
        <begin position="10"/>
        <end position="120"/>
    </location>
</feature>
<evidence type="ECO:0000256" key="5">
    <source>
        <dbReference type="ARBA" id="ARBA00022801"/>
    </source>
</evidence>
<comment type="subunit">
    <text evidence="2 8">Homodimer.</text>
</comment>
<dbReference type="PROSITE" id="PS00903">
    <property type="entry name" value="CYT_DCMP_DEAMINASES_1"/>
    <property type="match status" value="1"/>
</dbReference>
<dbReference type="CDD" id="cd01285">
    <property type="entry name" value="nucleoside_deaminase"/>
    <property type="match status" value="1"/>
</dbReference>
<keyword evidence="4 8" id="KW-0479">Metal-binding</keyword>
<dbReference type="Pfam" id="PF00383">
    <property type="entry name" value="dCMP_cyt_deam_1"/>
    <property type="match status" value="1"/>
</dbReference>
<comment type="cofactor">
    <cofactor evidence="8">
        <name>Zn(2+)</name>
        <dbReference type="ChEBI" id="CHEBI:29105"/>
    </cofactor>
    <text evidence="8">Binds 1 zinc ion per subunit.</text>
</comment>
<dbReference type="SUPFAM" id="SSF53927">
    <property type="entry name" value="Cytidine deaminase-like"/>
    <property type="match status" value="1"/>
</dbReference>
<name>A0A1Y1CJS3_9BACT</name>
<dbReference type="InterPro" id="IPR002125">
    <property type="entry name" value="CMP_dCMP_dom"/>
</dbReference>
<evidence type="ECO:0000256" key="8">
    <source>
        <dbReference type="HAMAP-Rule" id="MF_00972"/>
    </source>
</evidence>
<evidence type="ECO:0000313" key="10">
    <source>
        <dbReference type="EMBL" id="BAX80540.1"/>
    </source>
</evidence>
<evidence type="ECO:0000256" key="7">
    <source>
        <dbReference type="ARBA" id="ARBA00048045"/>
    </source>
</evidence>
<dbReference type="GO" id="GO:0002100">
    <property type="term" value="P:tRNA wobble adenosine to inosine editing"/>
    <property type="evidence" value="ECO:0007669"/>
    <property type="project" value="UniProtKB-UniRule"/>
</dbReference>
<dbReference type="HAMAP" id="MF_00972">
    <property type="entry name" value="tRNA_aden_deaminase"/>
    <property type="match status" value="1"/>
</dbReference>
<reference evidence="11" key="2">
    <citation type="journal article" date="2020" name="Antonie Van Leeuwenhoek">
        <title>Labilibaculum antarcticum sp. nov., a novel facultative anaerobic, psychrotorelant bacterium isolated from marine sediment of Antarctica.</title>
        <authorList>
            <person name="Watanabe M."/>
            <person name="Kojima H."/>
            <person name="Fukui M."/>
        </authorList>
    </citation>
    <scope>NUCLEOTIDE SEQUENCE [LARGE SCALE GENOMIC DNA]</scope>
    <source>
        <strain evidence="11">SPP2</strain>
    </source>
</reference>
<dbReference type="InterPro" id="IPR016193">
    <property type="entry name" value="Cytidine_deaminase-like"/>
</dbReference>
<keyword evidence="5 8" id="KW-0378">Hydrolase</keyword>
<dbReference type="OrthoDB" id="9802676at2"/>
<evidence type="ECO:0000256" key="6">
    <source>
        <dbReference type="ARBA" id="ARBA00022833"/>
    </source>
</evidence>
<dbReference type="EC" id="3.5.4.33" evidence="8"/>
<dbReference type="GO" id="GO:0052717">
    <property type="term" value="F:tRNA-specific adenosine-34 deaminase activity"/>
    <property type="evidence" value="ECO:0007669"/>
    <property type="project" value="UniProtKB-UniRule"/>
</dbReference>
<dbReference type="PROSITE" id="PS51747">
    <property type="entry name" value="CYT_DCMP_DEAMINASES_2"/>
    <property type="match status" value="1"/>
</dbReference>
<keyword evidence="3 8" id="KW-0819">tRNA processing</keyword>
<dbReference type="EMBL" id="AP018042">
    <property type="protein sequence ID" value="BAX80540.1"/>
    <property type="molecule type" value="Genomic_DNA"/>
</dbReference>
<feature type="active site" description="Proton donor" evidence="8">
    <location>
        <position position="63"/>
    </location>
</feature>
<dbReference type="InterPro" id="IPR028883">
    <property type="entry name" value="tRNA_aden_deaminase"/>
</dbReference>
<dbReference type="FunFam" id="3.40.140.10:FF:000038">
    <property type="entry name" value="tRNA-specific adenosine deaminase"/>
    <property type="match status" value="1"/>
</dbReference>
<keyword evidence="6 8" id="KW-0862">Zinc</keyword>
<dbReference type="PANTHER" id="PTHR11079">
    <property type="entry name" value="CYTOSINE DEAMINASE FAMILY MEMBER"/>
    <property type="match status" value="1"/>
</dbReference>
<protein>
    <recommendedName>
        <fullName evidence="8">tRNA-specific adenosine deaminase</fullName>
        <ecNumber evidence="8">3.5.4.33</ecNumber>
    </recommendedName>
</protein>
<gene>
    <name evidence="8" type="primary">tadA</name>
    <name evidence="10" type="ORF">ALGA_2207</name>
</gene>